<gene>
    <name evidence="1" type="ORF">SAMN04488025_1566</name>
</gene>
<dbReference type="AlphaFoldDB" id="A0A1I2TBX3"/>
<proteinExistence type="predicted"/>
<dbReference type="OrthoDB" id="2943911at2"/>
<evidence type="ECO:0000313" key="1">
    <source>
        <dbReference type="EMBL" id="SFG60076.1"/>
    </source>
</evidence>
<protein>
    <submittedName>
        <fullName evidence="1">Uncharacterized protein</fullName>
    </submittedName>
</protein>
<dbReference type="Proteomes" id="UP000198661">
    <property type="component" value="Unassembled WGS sequence"/>
</dbReference>
<sequence>MEKRLRSVKGTDLALPNSPVNIPGKVLDQWIKDGRIKRGIPRKLNDYIKNFKQQKIQLDKDLIVTIDKDAMKHILEGHHPKHFNPKARIKHNGNVKEENTLFPKNMTEKDVEQLLIKILQQEKDRIYRKASKNMYGFQFGKEEELIVDGKKYVVGFQVEANSNGMRYRRVGQLYPKVDEFDD</sequence>
<organism evidence="1 2">
    <name type="scientific">Planifilum fulgidum</name>
    <dbReference type="NCBI Taxonomy" id="201973"/>
    <lineage>
        <taxon>Bacteria</taxon>
        <taxon>Bacillati</taxon>
        <taxon>Bacillota</taxon>
        <taxon>Bacilli</taxon>
        <taxon>Bacillales</taxon>
        <taxon>Thermoactinomycetaceae</taxon>
        <taxon>Planifilum</taxon>
    </lineage>
</organism>
<dbReference type="EMBL" id="FOOK01000056">
    <property type="protein sequence ID" value="SFG60076.1"/>
    <property type="molecule type" value="Genomic_DNA"/>
</dbReference>
<name>A0A1I2TBX3_9BACL</name>
<evidence type="ECO:0000313" key="2">
    <source>
        <dbReference type="Proteomes" id="UP000198661"/>
    </source>
</evidence>
<keyword evidence="2" id="KW-1185">Reference proteome</keyword>
<dbReference type="RefSeq" id="WP_143085431.1">
    <property type="nucleotide sequence ID" value="NZ_FOOK01000056.1"/>
</dbReference>
<reference evidence="1 2" key="1">
    <citation type="submission" date="2016-10" db="EMBL/GenBank/DDBJ databases">
        <authorList>
            <person name="de Groot N.N."/>
        </authorList>
    </citation>
    <scope>NUCLEOTIDE SEQUENCE [LARGE SCALE GENOMIC DNA]</scope>
    <source>
        <strain evidence="1 2">DSM 44945</strain>
    </source>
</reference>
<accession>A0A1I2TBX3</accession>